<dbReference type="AlphaFoldDB" id="A0A0B2UTW4"/>
<dbReference type="EMBL" id="JPKZ01003266">
    <property type="protein sequence ID" value="KHN72290.1"/>
    <property type="molecule type" value="Genomic_DNA"/>
</dbReference>
<feature type="compositionally biased region" description="Polar residues" evidence="1">
    <location>
        <begin position="304"/>
        <end position="351"/>
    </location>
</feature>
<evidence type="ECO:0000256" key="1">
    <source>
        <dbReference type="SAM" id="MobiDB-lite"/>
    </source>
</evidence>
<dbReference type="PANTHER" id="PTHR46560:SF12">
    <property type="entry name" value="ZP DOMAIN-CONTAINING PROTEIN"/>
    <property type="match status" value="1"/>
</dbReference>
<sequence length="457" mass="50512">MLHKPKNPGRQRSSKIACDWNYKRIGCTFLNSQTGGVIDSDGVKEDLMKVVRSCGEKSEEFSSTAVSAMCTADGITANIEFDRPFKGKIYSLDYSSVHECIYYNTLEMRSILFTIPAHRCGTRISRNTRNVIDLMENRVYVQMDKQAQTVCDRQYSFMCQLTVDNRNPIPPIRGSHNDDQHVNHLEKVTTIPAQTNRAIVPQSQWPQPGALRGSSSHSDSLLFQELYNRPTDNSMSQQLKNGPENNWGNWPISALTKPSATFPTTLQPIVPVATLAKPIIPLSGRFGNCCGTPSTGSQPQSSTYDQSTHNSAIRKSQIWQGRTSNAANSERSGAQTKATLASISPQTTTTAAVLSTQMHKDTGEILRTETMDPIRIFATQRTSNNTPKSDVYLEIQRGEGPFSNTVNSPVNIGDTISLVVRAKTTNIAKEQYSMFVHSCYATDGTGLTRIQLIDQSG</sequence>
<evidence type="ECO:0000313" key="4">
    <source>
        <dbReference type="Proteomes" id="UP000031036"/>
    </source>
</evidence>
<dbReference type="OMA" id="NNWGNWP"/>
<dbReference type="InterPro" id="IPR056953">
    <property type="entry name" value="CUT_N"/>
</dbReference>
<proteinExistence type="predicted"/>
<feature type="region of interest" description="Disordered" evidence="1">
    <location>
        <begin position="290"/>
        <end position="351"/>
    </location>
</feature>
<comment type="caution">
    <text evidence="3">The sequence shown here is derived from an EMBL/GenBank/DDBJ whole genome shotgun (WGS) entry which is preliminary data.</text>
</comment>
<dbReference type="Pfam" id="PF25057">
    <property type="entry name" value="CUT_N"/>
    <property type="match status" value="1"/>
</dbReference>
<gene>
    <name evidence="3" type="ORF">Tcan_12128</name>
</gene>
<reference evidence="3 4" key="1">
    <citation type="submission" date="2014-11" db="EMBL/GenBank/DDBJ databases">
        <title>Genetic blueprint of the zoonotic pathogen Toxocara canis.</title>
        <authorList>
            <person name="Zhu X.-Q."/>
            <person name="Korhonen P.K."/>
            <person name="Cai H."/>
            <person name="Young N.D."/>
            <person name="Nejsum P."/>
            <person name="von Samson-Himmelstjerna G."/>
            <person name="Boag P.R."/>
            <person name="Tan P."/>
            <person name="Li Q."/>
            <person name="Min J."/>
            <person name="Yang Y."/>
            <person name="Wang X."/>
            <person name="Fang X."/>
            <person name="Hall R.S."/>
            <person name="Hofmann A."/>
            <person name="Sternberg P.W."/>
            <person name="Jex A.R."/>
            <person name="Gasser R.B."/>
        </authorList>
    </citation>
    <scope>NUCLEOTIDE SEQUENCE [LARGE SCALE GENOMIC DNA]</scope>
    <source>
        <strain evidence="3">PN_DK_2014</strain>
    </source>
</reference>
<name>A0A0B2UTW4_TOXCA</name>
<feature type="compositionally biased region" description="Low complexity" evidence="1">
    <location>
        <begin position="291"/>
        <end position="303"/>
    </location>
</feature>
<keyword evidence="4" id="KW-1185">Reference proteome</keyword>
<dbReference type="Proteomes" id="UP000031036">
    <property type="component" value="Unassembled WGS sequence"/>
</dbReference>
<evidence type="ECO:0000259" key="2">
    <source>
        <dbReference type="PROSITE" id="PS51034"/>
    </source>
</evidence>
<dbReference type="InterPro" id="IPR001507">
    <property type="entry name" value="ZP_dom"/>
</dbReference>
<dbReference type="PROSITE" id="PS51034">
    <property type="entry name" value="ZP_2"/>
    <property type="match status" value="1"/>
</dbReference>
<accession>A0A0B2UTW4</accession>
<feature type="domain" description="ZP" evidence="2">
    <location>
        <begin position="69"/>
        <end position="457"/>
    </location>
</feature>
<evidence type="ECO:0000313" key="3">
    <source>
        <dbReference type="EMBL" id="KHN72290.1"/>
    </source>
</evidence>
<dbReference type="OrthoDB" id="10068552at2759"/>
<organism evidence="3 4">
    <name type="scientific">Toxocara canis</name>
    <name type="common">Canine roundworm</name>
    <dbReference type="NCBI Taxonomy" id="6265"/>
    <lineage>
        <taxon>Eukaryota</taxon>
        <taxon>Metazoa</taxon>
        <taxon>Ecdysozoa</taxon>
        <taxon>Nematoda</taxon>
        <taxon>Chromadorea</taxon>
        <taxon>Rhabditida</taxon>
        <taxon>Spirurina</taxon>
        <taxon>Ascaridomorpha</taxon>
        <taxon>Ascaridoidea</taxon>
        <taxon>Toxocaridae</taxon>
        <taxon>Toxocara</taxon>
    </lineage>
</organism>
<dbReference type="STRING" id="6265.A0A0B2UTW4"/>
<protein>
    <recommendedName>
        <fullName evidence="2">ZP domain-containing protein</fullName>
    </recommendedName>
</protein>
<dbReference type="PANTHER" id="PTHR46560">
    <property type="entry name" value="CYPHER, ISOFORM B"/>
    <property type="match status" value="1"/>
</dbReference>